<organism evidence="8 9">
    <name type="scientific">Stegodyphus mimosarum</name>
    <name type="common">African social velvet spider</name>
    <dbReference type="NCBI Taxonomy" id="407821"/>
    <lineage>
        <taxon>Eukaryota</taxon>
        <taxon>Metazoa</taxon>
        <taxon>Ecdysozoa</taxon>
        <taxon>Arthropoda</taxon>
        <taxon>Chelicerata</taxon>
        <taxon>Arachnida</taxon>
        <taxon>Araneae</taxon>
        <taxon>Araneomorphae</taxon>
        <taxon>Entelegynae</taxon>
        <taxon>Eresoidea</taxon>
        <taxon>Eresidae</taxon>
        <taxon>Stegodyphus</taxon>
    </lineage>
</organism>
<keyword evidence="9" id="KW-1185">Reference proteome</keyword>
<feature type="transmembrane region" description="Helical" evidence="7">
    <location>
        <begin position="64"/>
        <end position="82"/>
    </location>
</feature>
<evidence type="ECO:0000256" key="1">
    <source>
        <dbReference type="ARBA" id="ARBA00004477"/>
    </source>
</evidence>
<comment type="subcellular location">
    <subcellularLocation>
        <location evidence="1">Endoplasmic reticulum membrane</location>
        <topology evidence="1">Multi-pass membrane protein</topology>
    </subcellularLocation>
</comment>
<dbReference type="GO" id="GO:0005789">
    <property type="term" value="C:endoplasmic reticulum membrane"/>
    <property type="evidence" value="ECO:0007669"/>
    <property type="project" value="UniProtKB-SubCell"/>
</dbReference>
<dbReference type="OrthoDB" id="286395at2759"/>
<keyword evidence="5 7" id="KW-1133">Transmembrane helix</keyword>
<keyword evidence="4" id="KW-0256">Endoplasmic reticulum</keyword>
<dbReference type="Pfam" id="PF07019">
    <property type="entry name" value="EMC6"/>
    <property type="match status" value="1"/>
</dbReference>
<evidence type="ECO:0000256" key="4">
    <source>
        <dbReference type="ARBA" id="ARBA00022824"/>
    </source>
</evidence>
<sequence length="125" mass="14344">MHPKKKLEKNGTVKSALPSVWARIFTPCSKWPDKDEFLDVIYWARQIFGVLIGLAWGLIPLKGFIGLALFCFLNVVSLYTYTTAFQKVDEEEFGGAWELIKEGFMTSFASFLVTWIMMYSATHFD</sequence>
<evidence type="ECO:0000256" key="2">
    <source>
        <dbReference type="ARBA" id="ARBA00009436"/>
    </source>
</evidence>
<evidence type="ECO:0000313" key="8">
    <source>
        <dbReference type="EMBL" id="KFM79334.1"/>
    </source>
</evidence>
<name>A0A087UPP5_STEMI</name>
<dbReference type="OMA" id="ANSEWPD"/>
<feature type="transmembrane region" description="Helical" evidence="7">
    <location>
        <begin position="103"/>
        <end position="122"/>
    </location>
</feature>
<evidence type="ECO:0000256" key="3">
    <source>
        <dbReference type="ARBA" id="ARBA00022692"/>
    </source>
</evidence>
<reference evidence="8 9" key="1">
    <citation type="submission" date="2013-11" db="EMBL/GenBank/DDBJ databases">
        <title>Genome sequencing of Stegodyphus mimosarum.</title>
        <authorList>
            <person name="Bechsgaard J."/>
        </authorList>
    </citation>
    <scope>NUCLEOTIDE SEQUENCE [LARGE SCALE GENOMIC DNA]</scope>
</reference>
<dbReference type="STRING" id="407821.A0A087UPP5"/>
<dbReference type="PANTHER" id="PTHR12906">
    <property type="entry name" value="PROTEIN C20ORF24 RAB5-INTERACTING PROTEIN"/>
    <property type="match status" value="1"/>
</dbReference>
<accession>A0A087UPP5</accession>
<dbReference type="InterPro" id="IPR029008">
    <property type="entry name" value="EMC6-like"/>
</dbReference>
<dbReference type="GO" id="GO:0005739">
    <property type="term" value="C:mitochondrion"/>
    <property type="evidence" value="ECO:0007669"/>
    <property type="project" value="GOC"/>
</dbReference>
<keyword evidence="3 7" id="KW-0812">Transmembrane</keyword>
<dbReference type="InterPro" id="IPR010742">
    <property type="entry name" value="RCAF1"/>
</dbReference>
<dbReference type="Proteomes" id="UP000054359">
    <property type="component" value="Unassembled WGS sequence"/>
</dbReference>
<evidence type="ECO:0000256" key="5">
    <source>
        <dbReference type="ARBA" id="ARBA00022989"/>
    </source>
</evidence>
<comment type="similarity">
    <text evidence="2">Belongs to the EMC6 family.</text>
</comment>
<gene>
    <name evidence="8" type="ORF">X975_04125</name>
</gene>
<feature type="non-terminal residue" evidence="8">
    <location>
        <position position="125"/>
    </location>
</feature>
<evidence type="ECO:0000256" key="6">
    <source>
        <dbReference type="ARBA" id="ARBA00023136"/>
    </source>
</evidence>
<keyword evidence="6 7" id="KW-0472">Membrane</keyword>
<evidence type="ECO:0008006" key="10">
    <source>
        <dbReference type="Google" id="ProtNLM"/>
    </source>
</evidence>
<protein>
    <recommendedName>
        <fullName evidence="10">Rab5-interacting protein</fullName>
    </recommendedName>
</protein>
<dbReference type="PANTHER" id="PTHR12906:SF0">
    <property type="entry name" value="GEL COMPLEX SUBUNIT OPTI"/>
    <property type="match status" value="1"/>
</dbReference>
<feature type="transmembrane region" description="Helical" evidence="7">
    <location>
        <begin position="40"/>
        <end position="58"/>
    </location>
</feature>
<evidence type="ECO:0000313" key="9">
    <source>
        <dbReference type="Proteomes" id="UP000054359"/>
    </source>
</evidence>
<evidence type="ECO:0000256" key="7">
    <source>
        <dbReference type="SAM" id="Phobius"/>
    </source>
</evidence>
<dbReference type="EMBL" id="KK120907">
    <property type="protein sequence ID" value="KFM79334.1"/>
    <property type="molecule type" value="Genomic_DNA"/>
</dbReference>
<proteinExistence type="inferred from homology"/>
<dbReference type="GO" id="GO:0097250">
    <property type="term" value="P:mitochondrial respirasome assembly"/>
    <property type="evidence" value="ECO:0007669"/>
    <property type="project" value="InterPro"/>
</dbReference>
<dbReference type="AlphaFoldDB" id="A0A087UPP5"/>